<dbReference type="InterPro" id="IPR006140">
    <property type="entry name" value="D-isomer_DH_NAD-bd"/>
</dbReference>
<name>A0A1M7MNZ8_RUMFL</name>
<reference evidence="3 4" key="1">
    <citation type="submission" date="2016-11" db="EMBL/GenBank/DDBJ databases">
        <authorList>
            <person name="Jaros S."/>
            <person name="Januszkiewicz K."/>
            <person name="Wedrychowicz H."/>
        </authorList>
    </citation>
    <scope>NUCLEOTIDE SEQUENCE [LARGE SCALE GENOMIC DNA]</scope>
    <source>
        <strain evidence="3 4">Y1</strain>
    </source>
</reference>
<dbReference type="RefSeq" id="WP_072952529.1">
    <property type="nucleotide sequence ID" value="NZ_FRCT01000025.1"/>
</dbReference>
<evidence type="ECO:0000259" key="2">
    <source>
        <dbReference type="Pfam" id="PF16924"/>
    </source>
</evidence>
<evidence type="ECO:0000313" key="3">
    <source>
        <dbReference type="EMBL" id="SHM92730.1"/>
    </source>
</evidence>
<proteinExistence type="predicted"/>
<dbReference type="InterPro" id="IPR031629">
    <property type="entry name" value="DpaA_N"/>
</dbReference>
<evidence type="ECO:0000313" key="4">
    <source>
        <dbReference type="Proteomes" id="UP000184394"/>
    </source>
</evidence>
<accession>A0A1M7MNZ8</accession>
<dbReference type="Pfam" id="PF16924">
    <property type="entry name" value="DpaA_N"/>
    <property type="match status" value="1"/>
</dbReference>
<gene>
    <name evidence="3" type="ORF">SAMN04487860_12521</name>
</gene>
<dbReference type="Gene3D" id="3.40.50.720">
    <property type="entry name" value="NAD(P)-binding Rossmann-like Domain"/>
    <property type="match status" value="1"/>
</dbReference>
<evidence type="ECO:0000259" key="1">
    <source>
        <dbReference type="Pfam" id="PF02826"/>
    </source>
</evidence>
<dbReference type="EMBL" id="FRCT01000025">
    <property type="protein sequence ID" value="SHM92730.1"/>
    <property type="molecule type" value="Genomic_DNA"/>
</dbReference>
<dbReference type="Pfam" id="PF02826">
    <property type="entry name" value="2-Hacid_dh_C"/>
    <property type="match status" value="1"/>
</dbReference>
<dbReference type="SUPFAM" id="SSF51735">
    <property type="entry name" value="NAD(P)-binding Rossmann-fold domains"/>
    <property type="match status" value="1"/>
</dbReference>
<dbReference type="GO" id="GO:0051287">
    <property type="term" value="F:NAD binding"/>
    <property type="evidence" value="ECO:0007669"/>
    <property type="project" value="InterPro"/>
</dbReference>
<organism evidence="3 4">
    <name type="scientific">Ruminococcus flavefaciens</name>
    <dbReference type="NCBI Taxonomy" id="1265"/>
    <lineage>
        <taxon>Bacteria</taxon>
        <taxon>Bacillati</taxon>
        <taxon>Bacillota</taxon>
        <taxon>Clostridia</taxon>
        <taxon>Eubacteriales</taxon>
        <taxon>Oscillospiraceae</taxon>
        <taxon>Ruminococcus</taxon>
    </lineage>
</organism>
<dbReference type="InterPro" id="IPR036291">
    <property type="entry name" value="NAD(P)-bd_dom_sf"/>
</dbReference>
<dbReference type="OrthoDB" id="8840764at2"/>
<dbReference type="AlphaFoldDB" id="A0A1M7MNZ8"/>
<protein>
    <submittedName>
        <fullName evidence="3">Dipicolinate synthase subunit A</fullName>
    </submittedName>
</protein>
<feature type="domain" description="D-isomer specific 2-hydroxyacid dehydrogenase NAD-binding" evidence="1">
    <location>
        <begin position="143"/>
        <end position="234"/>
    </location>
</feature>
<dbReference type="Proteomes" id="UP000184394">
    <property type="component" value="Unassembled WGS sequence"/>
</dbReference>
<sequence length="287" mass="30818">MKRPEILIAGGDMRQLYCAAKLSREFEVGVLGFDRERIPDELELKAVERSETHCYDCAVLPVPPLNSEGNLFAPCSSAVISISAVAEFLAADAVIYAGRVDDRLRKALPQHTVYDYLLCEEMSLKNAVPTAEGAVQLALEELPVTLNGLKVLIVGMGRIGTALAEILKGFGADITAAVHNSRGTAKARLHGIRSVPTKRLNGDYGLVFNTVPKLIFGNDMLSRFDKNTLFIDLASKPGGIDFDAALEHGIKAIWALGLPGKTAPVTSGEIIAETVSSMIAERGEAIE</sequence>
<feature type="domain" description="Dipicolinate synthase subunit A N-terminal" evidence="2">
    <location>
        <begin position="6"/>
        <end position="113"/>
    </location>
</feature>